<dbReference type="OrthoDB" id="2361603at2"/>
<organism evidence="2 3">
    <name type="scientific">Listeria grandensis FSL F6-0971</name>
    <dbReference type="NCBI Taxonomy" id="1265819"/>
    <lineage>
        <taxon>Bacteria</taxon>
        <taxon>Bacillati</taxon>
        <taxon>Bacillota</taxon>
        <taxon>Bacilli</taxon>
        <taxon>Bacillales</taxon>
        <taxon>Listeriaceae</taxon>
        <taxon>Listeria</taxon>
    </lineage>
</organism>
<dbReference type="AlphaFoldDB" id="W7BJ15"/>
<dbReference type="RefSeq" id="WP_051998545.1">
    <property type="nucleotide sequence ID" value="NZ_AODD01000013.1"/>
</dbReference>
<dbReference type="Proteomes" id="UP000019253">
    <property type="component" value="Unassembled WGS sequence"/>
</dbReference>
<accession>W7BJ15</accession>
<proteinExistence type="predicted"/>
<keyword evidence="3" id="KW-1185">Reference proteome</keyword>
<dbReference type="EMBL" id="AODD01000013">
    <property type="protein sequence ID" value="EUJ23211.1"/>
    <property type="molecule type" value="Genomic_DNA"/>
</dbReference>
<protein>
    <recommendedName>
        <fullName evidence="1">Phage-Barnase-EndoU-ColicinE5/D-RelE like nuclease 4 domain-containing protein</fullName>
    </recommendedName>
</protein>
<evidence type="ECO:0000313" key="2">
    <source>
        <dbReference type="EMBL" id="EUJ23211.1"/>
    </source>
</evidence>
<evidence type="ECO:0000259" key="1">
    <source>
        <dbReference type="Pfam" id="PF18813"/>
    </source>
</evidence>
<dbReference type="PATRIC" id="fig|1265819.5.peg.1953"/>
<dbReference type="STRING" id="1265819.PGRAN_09781"/>
<sequence length="193" mass="22545">MLQQLTAGHAFFKEHFVNKRVIYFYKEKHEIKQFSIYMVKTNFMHLCGVKYRGGAGSFYHDIQNKTLRIDDIEAKSDGTTTQKLQVLPLLHELVNKHVKVCSQGHYLRLTYDKAIRSNKSILAITLKYASTDKYVPTSLLNLRNGKYDTLTPSFPVICIIRECLATKERVYLLYEEKHRSEMEPFLNDDKVFA</sequence>
<dbReference type="Pfam" id="PF18813">
    <property type="entry name" value="PBECR4"/>
    <property type="match status" value="1"/>
</dbReference>
<feature type="domain" description="Phage-Barnase-EndoU-ColicinE5/D-RelE like nuclease 4" evidence="1">
    <location>
        <begin position="10"/>
        <end position="177"/>
    </location>
</feature>
<name>W7BJ15_9LIST</name>
<dbReference type="InterPro" id="IPR041420">
    <property type="entry name" value="PBECR4"/>
</dbReference>
<comment type="caution">
    <text evidence="2">The sequence shown here is derived from an EMBL/GenBank/DDBJ whole genome shotgun (WGS) entry which is preliminary data.</text>
</comment>
<gene>
    <name evidence="2" type="ORF">PGRAN_09781</name>
</gene>
<reference evidence="2 3" key="1">
    <citation type="journal article" date="2014" name="Int. J. Syst. Evol. Microbiol.">
        <title>Listeria floridensis sp. nov., Listeria aquatica sp. nov., Listeria cornellensis sp. nov., Listeria riparia sp. nov. and Listeria grandensis sp. nov., from agricultural and natural environments.</title>
        <authorList>
            <person name="den Bakker H.C."/>
            <person name="Warchocki S."/>
            <person name="Wright E.M."/>
            <person name="Allred A.F."/>
            <person name="Ahlstrom C."/>
            <person name="Manuel C.S."/>
            <person name="Stasiewicz M.J."/>
            <person name="Burrell A."/>
            <person name="Roof S."/>
            <person name="Strawn L."/>
            <person name="Fortes E.D."/>
            <person name="Nightingale K.K."/>
            <person name="Kephart D."/>
            <person name="Wiedmann M."/>
        </authorList>
    </citation>
    <scope>NUCLEOTIDE SEQUENCE [LARGE SCALE GENOMIC DNA]</scope>
    <source>
        <strain evidence="3">FSL F6-971</strain>
    </source>
</reference>
<evidence type="ECO:0000313" key="3">
    <source>
        <dbReference type="Proteomes" id="UP000019253"/>
    </source>
</evidence>